<dbReference type="InterPro" id="IPR011256">
    <property type="entry name" value="Reg_factor_effector_dom_sf"/>
</dbReference>
<dbReference type="EMBL" id="NGKU01000001">
    <property type="protein sequence ID" value="OTN77370.1"/>
    <property type="molecule type" value="Genomic_DNA"/>
</dbReference>
<dbReference type="InterPro" id="IPR008319">
    <property type="entry name" value="GyrI-like_CCH_Lin2189-like"/>
</dbReference>
<evidence type="ECO:0000259" key="1">
    <source>
        <dbReference type="Pfam" id="PF06445"/>
    </source>
</evidence>
<proteinExistence type="predicted"/>
<name>A0A242A907_9ENTE</name>
<protein>
    <recommendedName>
        <fullName evidence="1">GyrI-like small molecule binding domain-containing protein</fullName>
    </recommendedName>
</protein>
<evidence type="ECO:0000313" key="3">
    <source>
        <dbReference type="Proteomes" id="UP000195043"/>
    </source>
</evidence>
<comment type="caution">
    <text evidence="2">The sequence shown here is derived from an EMBL/GenBank/DDBJ whole genome shotgun (WGS) entry which is preliminary data.</text>
</comment>
<dbReference type="AlphaFoldDB" id="A0A242A907"/>
<evidence type="ECO:0000313" key="2">
    <source>
        <dbReference type="EMBL" id="OTN77370.1"/>
    </source>
</evidence>
<dbReference type="Gene3D" id="3.20.80.10">
    <property type="entry name" value="Regulatory factor, effector binding domain"/>
    <property type="match status" value="1"/>
</dbReference>
<dbReference type="Proteomes" id="UP000195043">
    <property type="component" value="Unassembled WGS sequence"/>
</dbReference>
<gene>
    <name evidence="2" type="ORF">A5886_002470</name>
</gene>
<sequence>MKYEWRKQEKDVYVPKKPTILTIPTYHFIGLNSQGDPNRPAFAQQIEALYSVAYSIRMGLKKGTIGSPFEYTVYPLEGVWTSKTKPDGPVKKDELIYKIMIRQPKQVTESMFQAQLLEVKEKKQNPYLDHLIFESYEEGLAVQALHIGPFETEPETFAQMKEVLAQEQLMIRPTMDNFQHREIYLSDPRKTAPEKAKTVLRWAVASIGEEDALNE</sequence>
<dbReference type="OrthoDB" id="4772335at2"/>
<dbReference type="Pfam" id="PF06445">
    <property type="entry name" value="GyrI-like"/>
    <property type="match status" value="1"/>
</dbReference>
<dbReference type="InterPro" id="IPR029442">
    <property type="entry name" value="GyrI-like"/>
</dbReference>
<organism evidence="2 3">
    <name type="scientific">Candidatus Enterococcus testudinis</name>
    <dbReference type="NCBI Taxonomy" id="1834191"/>
    <lineage>
        <taxon>Bacteria</taxon>
        <taxon>Bacillati</taxon>
        <taxon>Bacillota</taxon>
        <taxon>Bacilli</taxon>
        <taxon>Lactobacillales</taxon>
        <taxon>Enterococcaceae</taxon>
        <taxon>Enterococcus</taxon>
    </lineage>
</organism>
<accession>A0A242A907</accession>
<dbReference type="STRING" id="1834191.A5886_002470"/>
<dbReference type="PIRSF" id="PIRSF031644">
    <property type="entry name" value="UCP031644"/>
    <property type="match status" value="1"/>
</dbReference>
<reference evidence="2 3" key="1">
    <citation type="submission" date="2017-05" db="EMBL/GenBank/DDBJ databases">
        <title>The Genome Sequence of Enterococcus sp. 8G7_MSG3316.</title>
        <authorList>
            <consortium name="The Broad Institute Genomics Platform"/>
            <consortium name="The Broad Institute Genomic Center for Infectious Diseases"/>
            <person name="Earl A."/>
            <person name="Manson A."/>
            <person name="Schwartman J."/>
            <person name="Gilmore M."/>
            <person name="Abouelleil A."/>
            <person name="Cao P."/>
            <person name="Chapman S."/>
            <person name="Cusick C."/>
            <person name="Shea T."/>
            <person name="Young S."/>
            <person name="Neafsey D."/>
            <person name="Nusbaum C."/>
            <person name="Birren B."/>
        </authorList>
    </citation>
    <scope>NUCLEOTIDE SEQUENCE [LARGE SCALE GENOMIC DNA]</scope>
    <source>
        <strain evidence="2 3">8G7_MSG3316</strain>
    </source>
</reference>
<keyword evidence="3" id="KW-1185">Reference proteome</keyword>
<feature type="domain" description="GyrI-like small molecule binding" evidence="1">
    <location>
        <begin position="17"/>
        <end position="202"/>
    </location>
</feature>
<dbReference type="RefSeq" id="WP_086275403.1">
    <property type="nucleotide sequence ID" value="NZ_NGKU01000001.1"/>
</dbReference>
<dbReference type="SUPFAM" id="SSF55136">
    <property type="entry name" value="Probable bacterial effector-binding domain"/>
    <property type="match status" value="1"/>
</dbReference>